<dbReference type="OMA" id="CIRAHEV"/>
<dbReference type="CDD" id="cd00144">
    <property type="entry name" value="MPP_PPP_family"/>
    <property type="match status" value="1"/>
</dbReference>
<sequence length="1409" mass="157667">MPKASAEIKKSLRDQLPVVAKDLAIHGIFVNVDAIRQGIKDGKLQLKTVVAELLNLNEENVDALENGSLEGISKELEGLVSKVSKLCNGKDEPCGQFNILSIGISDIQSVDPTSVNGFEEVAKNDSSLHLLATVKKNSPGQLMKTVDDFKKIIGNPTKHNTIQVAFYLQSYTTDLIEGSKVLSVKFSQDQIKKLDLANLKKDFGGIVKAKPLFTLKGNNFGVDLMNKKLTSLENVISQAQSILSVEFSKRLEEKAELLKKNCIESKIPFDKRTATHGFYNGVEDLKSVPTIVKSSFIKKSVNGPGVKRLENLVTFASELEKKVDAILKAKNSDQATKLIASVYELIEELKSATAEVNSLKNVAQLRQCVQVIDELLKTVDIVAWEQESNNINSIGSDMNTYIAALSNIQSNVSEITTFQLGLKNIKVEEQIAFVSNYGRKQELLNELDGLKNQLSTINVPSVYEWAENSKVDVLVESLREWITTGQSRNLSECLQNNETLAIAKNYIANRTSLSTFMSLNPDNQNIVAANNLEKLMVEFSTEWKKLYSNPTTIQIIGDAQSLPNPFKTSHDLNAAVKMVIDLAAASGMQSDLESFEKFEKEILASFDKLPSAKKAESVALWNAEINLVKTLLNFIKQLSTKIFEMPKHLADYSSVFAEMGDFTGMSTQHVEELVEVCEESGSPYPTPKARANLKTLELDFANGNTVMKNGLAAFQLTLPLFADPVANEATSAPQQNKTSTEPPQEDSKEGLGLWPIAGISLGCVVVAGGVGGAGFYFYKKKKKTDKIDEKLVFIQDPSGDTKILYVSDKSLVTKMAIDPLYEEPFGRTVKDLKKEKAPAFKIVDKKEQLKNKHVSKRYKSVREICEKQVALQETYDPPKPEKVVHDAHVFPGISPADISLFQPIQENSEQVTQASTSNNHVSLQMESDMSTARSEKAPKPVDPAADLSEKIRKEINALGKVPSEEKTQTLEEASRLQGSGDKKNKKKKGMKKSREKTSTSVEKKKRKRLTPLQVAQLSYDQILKRGKAFERSSEEFDESEEQNRMRVEVENPNSNLFSDDVRKNDEVDVNTMISEMLGEGFISYVPKEVDRTVQCNHSNYHLRQSKFEKIISLAMDECHKDPAVLRLQRVEFLVVTDIHGRYHDFCHHLTSAFMDKHVTFVFCGDYLDRFDRSLDVLLFICLLKIAHPKRFYFLRGNHETPTVNMGYGFLDECRDAFGFHGGTKFWKHSNDLFKTLPVCGILKKKVFVVHGGICEQMGKENPEVFFSKVQKIPSTEEEALINLHFEWADPIVVFDSDSKNPVKFQVGKARGMPDVYNFTAAGVEYVSENCDFDVTIRGHQVLTEGFEFFAGNRVLTIYSSTNNMGRNKSAHVRIDKDCNIRIVRFHNETDPPGPVRDDKTERDPKPPKN</sequence>
<feature type="compositionally biased region" description="Basic and acidic residues" evidence="2">
    <location>
        <begin position="962"/>
        <end position="974"/>
    </location>
</feature>
<feature type="region of interest" description="Disordered" evidence="2">
    <location>
        <begin position="729"/>
        <end position="749"/>
    </location>
</feature>
<dbReference type="OrthoDB" id="10267127at2759"/>
<dbReference type="PANTHER" id="PTHR11668:SF496">
    <property type="entry name" value="SERINE_THREONINE-PROTEIN PHOSPHATASE"/>
    <property type="match status" value="1"/>
</dbReference>
<evidence type="ECO:0000256" key="1">
    <source>
        <dbReference type="RuleBase" id="RU004273"/>
    </source>
</evidence>
<feature type="compositionally biased region" description="Polar residues" evidence="2">
    <location>
        <begin position="923"/>
        <end position="932"/>
    </location>
</feature>
<dbReference type="InterPro" id="IPR006186">
    <property type="entry name" value="Ser/Thr-sp_prot-phosphatase"/>
</dbReference>
<proteinExistence type="inferred from homology"/>
<dbReference type="HOGENOM" id="CLU_254188_0_0_1"/>
<dbReference type="InParanoid" id="E3M5T4"/>
<feature type="region of interest" description="Disordered" evidence="2">
    <location>
        <begin position="1386"/>
        <end position="1409"/>
    </location>
</feature>
<dbReference type="Proteomes" id="UP000008281">
    <property type="component" value="Unassembled WGS sequence"/>
</dbReference>
<evidence type="ECO:0000256" key="2">
    <source>
        <dbReference type="SAM" id="MobiDB-lite"/>
    </source>
</evidence>
<dbReference type="EMBL" id="DS268425">
    <property type="protein sequence ID" value="EFO92340.1"/>
    <property type="molecule type" value="Genomic_DNA"/>
</dbReference>
<evidence type="ECO:0000313" key="5">
    <source>
        <dbReference type="Proteomes" id="UP000008281"/>
    </source>
</evidence>
<dbReference type="GO" id="GO:0004722">
    <property type="term" value="F:protein serine/threonine phosphatase activity"/>
    <property type="evidence" value="ECO:0007669"/>
    <property type="project" value="UniProtKB-EC"/>
</dbReference>
<feature type="domain" description="Serine/threonine specific protein phosphatases" evidence="3">
    <location>
        <begin position="1194"/>
        <end position="1199"/>
    </location>
</feature>
<feature type="region of interest" description="Disordered" evidence="2">
    <location>
        <begin position="923"/>
        <end position="1008"/>
    </location>
</feature>
<keyword evidence="5" id="KW-1185">Reference proteome</keyword>
<dbReference type="SMART" id="SM00156">
    <property type="entry name" value="PP2Ac"/>
    <property type="match status" value="1"/>
</dbReference>
<name>E3M5T4_CAERE</name>
<feature type="compositionally biased region" description="Polar residues" evidence="2">
    <location>
        <begin position="729"/>
        <end position="742"/>
    </location>
</feature>
<dbReference type="eggNOG" id="KOG0374">
    <property type="taxonomic scope" value="Eukaryota"/>
</dbReference>
<dbReference type="EC" id="3.1.3.16" evidence="1"/>
<dbReference type="Pfam" id="PF00149">
    <property type="entry name" value="Metallophos"/>
    <property type="match status" value="1"/>
</dbReference>
<dbReference type="SUPFAM" id="SSF56300">
    <property type="entry name" value="Metallo-dependent phosphatases"/>
    <property type="match status" value="1"/>
</dbReference>
<dbReference type="GO" id="GO:0005737">
    <property type="term" value="C:cytoplasm"/>
    <property type="evidence" value="ECO:0007669"/>
    <property type="project" value="TreeGrafter"/>
</dbReference>
<accession>E3M5T4</accession>
<dbReference type="PRINTS" id="PR00114">
    <property type="entry name" value="STPHPHTASE"/>
</dbReference>
<dbReference type="PANTHER" id="PTHR11668">
    <property type="entry name" value="SERINE/THREONINE PROTEIN PHOSPHATASE"/>
    <property type="match status" value="1"/>
</dbReference>
<comment type="similarity">
    <text evidence="1">Belongs to the PPP phosphatase family.</text>
</comment>
<keyword evidence="1" id="KW-0378">Hydrolase</keyword>
<gene>
    <name evidence="4" type="ORF">CRE_10974</name>
</gene>
<feature type="compositionally biased region" description="Basic residues" evidence="2">
    <location>
        <begin position="983"/>
        <end position="994"/>
    </location>
</feature>
<evidence type="ECO:0000259" key="3">
    <source>
        <dbReference type="PROSITE" id="PS00125"/>
    </source>
</evidence>
<dbReference type="InterPro" id="IPR029052">
    <property type="entry name" value="Metallo-depent_PP-like"/>
</dbReference>
<dbReference type="Gene3D" id="3.60.21.10">
    <property type="match status" value="1"/>
</dbReference>
<dbReference type="PROSITE" id="PS00125">
    <property type="entry name" value="SER_THR_PHOSPHATASE"/>
    <property type="match status" value="1"/>
</dbReference>
<dbReference type="InterPro" id="IPR050341">
    <property type="entry name" value="PP1_catalytic_subunit"/>
</dbReference>
<evidence type="ECO:0000313" key="4">
    <source>
        <dbReference type="EMBL" id="EFO92340.1"/>
    </source>
</evidence>
<comment type="catalytic activity">
    <reaction evidence="1">
        <text>O-phospho-L-threonyl-[protein] + H2O = L-threonyl-[protein] + phosphate</text>
        <dbReference type="Rhea" id="RHEA:47004"/>
        <dbReference type="Rhea" id="RHEA-COMP:11060"/>
        <dbReference type="Rhea" id="RHEA-COMP:11605"/>
        <dbReference type="ChEBI" id="CHEBI:15377"/>
        <dbReference type="ChEBI" id="CHEBI:30013"/>
        <dbReference type="ChEBI" id="CHEBI:43474"/>
        <dbReference type="ChEBI" id="CHEBI:61977"/>
        <dbReference type="EC" id="3.1.3.16"/>
    </reaction>
</comment>
<protein>
    <recommendedName>
        <fullName evidence="1">Serine/threonine-protein phosphatase</fullName>
        <ecNumber evidence="1">3.1.3.16</ecNumber>
    </recommendedName>
</protein>
<organism evidence="5">
    <name type="scientific">Caenorhabditis remanei</name>
    <name type="common">Caenorhabditis vulgaris</name>
    <dbReference type="NCBI Taxonomy" id="31234"/>
    <lineage>
        <taxon>Eukaryota</taxon>
        <taxon>Metazoa</taxon>
        <taxon>Ecdysozoa</taxon>
        <taxon>Nematoda</taxon>
        <taxon>Chromadorea</taxon>
        <taxon>Rhabditida</taxon>
        <taxon>Rhabditina</taxon>
        <taxon>Rhabditomorpha</taxon>
        <taxon>Rhabditoidea</taxon>
        <taxon>Rhabditidae</taxon>
        <taxon>Peloderinae</taxon>
        <taxon>Caenorhabditis</taxon>
    </lineage>
</organism>
<reference evidence="4" key="1">
    <citation type="submission" date="2007-07" db="EMBL/GenBank/DDBJ databases">
        <title>PCAP assembly of the Caenorhabditis remanei genome.</title>
        <authorList>
            <consortium name="The Caenorhabditis remanei Sequencing Consortium"/>
            <person name="Wilson R.K."/>
        </authorList>
    </citation>
    <scope>NUCLEOTIDE SEQUENCE [LARGE SCALE GENOMIC DNA]</scope>
    <source>
        <strain evidence="4">PB4641</strain>
    </source>
</reference>
<dbReference type="InterPro" id="IPR004843">
    <property type="entry name" value="Calcineurin-like_PHP"/>
</dbReference>
<dbReference type="STRING" id="31234.E3M5T4"/>